<organism evidence="2 3">
    <name type="scientific">Streptomyces tremellae</name>
    <dbReference type="NCBI Taxonomy" id="1124239"/>
    <lineage>
        <taxon>Bacteria</taxon>
        <taxon>Bacillati</taxon>
        <taxon>Actinomycetota</taxon>
        <taxon>Actinomycetes</taxon>
        <taxon>Kitasatosporales</taxon>
        <taxon>Streptomycetaceae</taxon>
        <taxon>Streptomyces</taxon>
    </lineage>
</organism>
<feature type="region of interest" description="Disordered" evidence="1">
    <location>
        <begin position="90"/>
        <end position="113"/>
    </location>
</feature>
<name>A0ABP7EVJ4_9ACTN</name>
<gene>
    <name evidence="2" type="ORF">GCM10023082_23150</name>
</gene>
<evidence type="ECO:0000313" key="3">
    <source>
        <dbReference type="Proteomes" id="UP001499884"/>
    </source>
</evidence>
<proteinExistence type="predicted"/>
<dbReference type="EMBL" id="BAABEP010000012">
    <property type="protein sequence ID" value="GAA3724518.1"/>
    <property type="molecule type" value="Genomic_DNA"/>
</dbReference>
<evidence type="ECO:0000313" key="2">
    <source>
        <dbReference type="EMBL" id="GAA3724518.1"/>
    </source>
</evidence>
<comment type="caution">
    <text evidence="2">The sequence shown here is derived from an EMBL/GenBank/DDBJ whole genome shotgun (WGS) entry which is preliminary data.</text>
</comment>
<protein>
    <recommendedName>
        <fullName evidence="4">Restriction endonuclease type IV Mrr domain-containing protein</fullName>
    </recommendedName>
</protein>
<reference evidence="3" key="1">
    <citation type="journal article" date="2019" name="Int. J. Syst. Evol. Microbiol.">
        <title>The Global Catalogue of Microorganisms (GCM) 10K type strain sequencing project: providing services to taxonomists for standard genome sequencing and annotation.</title>
        <authorList>
            <consortium name="The Broad Institute Genomics Platform"/>
            <consortium name="The Broad Institute Genome Sequencing Center for Infectious Disease"/>
            <person name="Wu L."/>
            <person name="Ma J."/>
        </authorList>
    </citation>
    <scope>NUCLEOTIDE SEQUENCE [LARGE SCALE GENOMIC DNA]</scope>
    <source>
        <strain evidence="3">JCM 30846</strain>
    </source>
</reference>
<keyword evidence="3" id="KW-1185">Reference proteome</keyword>
<evidence type="ECO:0008006" key="4">
    <source>
        <dbReference type="Google" id="ProtNLM"/>
    </source>
</evidence>
<sequence>MEAQRPVGVDCPVCGRRHRYAPPAYACACGAPVVPPLCSGARPEPVPHRSRSDEWVLVRCPACGREGHWPQPRLGCPCGTVLRIPVQPAAPQAPALPPGGQAGPPHIPLPRTAAAPRPSFRPLTIRTARDAVTAAGLYLRWLGFHGVAAERRPESGVDLRGPEVVARVDPTTSRTTLRAVERVWLYGRYDTVAAVVFSLAGYTEGARARADGLGVPLFVMDLTGTPQPVNGAADELVSSEQ</sequence>
<dbReference type="Proteomes" id="UP001499884">
    <property type="component" value="Unassembled WGS sequence"/>
</dbReference>
<evidence type="ECO:0000256" key="1">
    <source>
        <dbReference type="SAM" id="MobiDB-lite"/>
    </source>
</evidence>
<dbReference type="RefSeq" id="WP_345644908.1">
    <property type="nucleotide sequence ID" value="NZ_BAABEP010000012.1"/>
</dbReference>
<accession>A0ABP7EVJ4</accession>